<proteinExistence type="predicted"/>
<dbReference type="InterPro" id="IPR013378">
    <property type="entry name" value="InlB-like_B-rpt"/>
</dbReference>
<feature type="region of interest" description="Disordered" evidence="2">
    <location>
        <begin position="1951"/>
        <end position="1971"/>
    </location>
</feature>
<evidence type="ECO:0000256" key="3">
    <source>
        <dbReference type="SAM" id="Phobius"/>
    </source>
</evidence>
<dbReference type="PROSITE" id="PS50041">
    <property type="entry name" value="C_TYPE_LECTIN_2"/>
    <property type="match status" value="1"/>
</dbReference>
<dbReference type="Pfam" id="PF18998">
    <property type="entry name" value="Flg_new_2"/>
    <property type="match status" value="5"/>
</dbReference>
<accession>A0ABX1SZL7</accession>
<keyword evidence="3" id="KW-0472">Membrane</keyword>
<sequence>MVRFSSQSGVRRGLLRWLVAILAAGLAALMVLAVAVPAVWAADDKPSVRLNESNRTNVNLSKGTYQLGNAAVSGGASSYVTVQVDSGYFTLSSTAPTNGEFVEALDKDGTYVAKDDVTADKQYKYLVIKKSESATEGVAALDLQSFLRGLTFTLDSNIAQKVSVNAVNATLQVEYDGQQCSITLFNGHAYTFVQKAGNDALDWDEAFGAAKSMKFYEQKGHLLTIESKEEHNLIYKSFNNAPGWIGATRFITAAHAADDPDTYDIGTYAADEDYGTAWYWVTGPSAGTKIWTTSTRSTGKAPDGVYVNWSNGEPNALGGAEGCAEYGRDGTGRWNDLNNDDHKQYNKGFYVEFEDFSLSGAGSEASTSIQRVDVSYDLDGVTSTNKDTVMLANNTFTTTLKPADTSHTLDASSVSVSVGGKKLTANTDYTFNTTTGELTIPAAKVTGNVSVTAKAMRNVKFVVNPDTTKQYGSMTAPESLSVANGVKLSTATNPAYVKPVVSMTDAGKAAGRKFAGWQSSVDGAVYTVDSTTDKLADLVVSSDVTFTAVYADTDKMTVQFDYAGGSTADGASSKTLTGREGTSYDVPAPTRTGYTLAGWTTTSTTVTPPATTDKTATYTEDVKFTANWTANDNTVTFAQGDHGSFPAGAVTEYKDAVKTAQTLGEASVTAPTATADKGYTFVGWKSSEDGKVYAAKDMATYEVKGTGTGDMARKVTFTAQYVANDKCTVVFNANGGQIDNTGKDALVSMSDLKGRTYTAPKVLARTDGYSFGGWAAGSTVLQPGETGTYADGVTVYTAVWNADPIDVTFTVKNETEGEAGDGTLTAGKPMLSVKTGDALGGVTGYEAPVVTATEGTGKKFAGWKAGDGTVYTPAQIKDVKAKPGLSFTAVYEDLPKMTVVFDYNGGTLDDKSSSSLTGTQDMAYKADQVPVPTRNGYDFKGWTKDGKDATPSLKYENATYTAKWSATANDIKFTVDANKGEQTAGAASLSVNTDATLGSVTGYVAPTVSAKDGQVFKGWRASVTKGDVKTPGALYQPADIAALVSEPGLNFEAEFEDTPTVEVLFNYNGGTLDGKSSSSVKTNQNLTAKVPAPTRTGYTLAGWTATPSSLDDLAADATEVKLVTDATYTAKWTPNENTVKFVQDANDKHGTLAGNTEYNKVKSGDTVGGKPTVSVDAGYRFVGWVSSENQKVYSQDTVDAYVVSGANREVTFTAKYVPESSVEVHYNYAGGYNKKGDSSLVLTGLEGAEYSEADKTAAAEKPTRTGWKFTGWDKTPSTKYASVTYTAQWEVNPNTVTFLPGDNGTLAGDAEYTVNSGAKVPGEPTVSAKAGWTFTGWQSSEDERLYGANAVKDGYVVSGAKNPVTFTAQYVETKGAKAVFNANGGLIDNKDASVTLEGKQGTEYTVPNTPTREGYAFVKWADATGQEPDGTYADGVSVYVAEWAADSHALTFKQGDHGALTGTTDYQVATDAKLSDANVVAPAVEAEAGWSLVGWQSEEFGLVTSEQLANLVMPAKDVEFTAQYAQNATATVVFNADGGQIGGEGVLTLSGPLGTKYDVPANPTKDGYTFKGWLADGKKVDPSGTFDAASLVLTADWTADPHTVSFAKGDHGSLKDAKTYKVATDAKLKDVKAPEVAPEAGWSFVGWQSDEFGLVTSDELASLTMPGKDVVLTAQYVRNATGVVLFAYNGGTDKDGNTSNIQTGALGTTYTVPADPTRTGYTFTGWDRDVKGKTFTQSMLQVNATWKANTYKLTYKLDGGSDPKNPATYTYGVGATLKSPTKDGYTFAGWVDQDGKQVTAIGASDLGDKTLTAKWTKNPSTEGLNPDGGTIPSDWTGMDGNLPIPSRDGYKFDGWFDEDGNQVTTLKDAVGKNLTAKWTKIDDAFDPGDGTLPDDWTGADGELPTPTLPGYKFDGWYDEDGNLITTVKDAVGKKLHAKWTKVDDAFNPDGGTLPDDWTGEDGELPTPTRDGYRFDGWYDEDGNRVTTVKDAAGKKLTAHWTKLPTEFDVDGDVTIPDDWTGEDGKLPVPSKPGYKFDGWVDEDGNPVTNVEDAAGKKLHPKWTPVDDAFDTDGGNLPDGWTGEDGKLPLPSKPGYKFDGWYDEDGNRITNVEDAVGKKLHAKWTNVNDAFDTDGGNLPSGWTGEDGKLPLPYKPGSKFDGWYDEQGNLITNLEDAIGKKLHVKWTSVADAFDANGGDIPADWTGEDGKLPVPTREGYTFEGWYDDEGNLITNLEDAIGKKLHARWTKVNALASTGATGFAAGLTALALAATGFAASALRRRRSH</sequence>
<dbReference type="Gene3D" id="3.10.100.10">
    <property type="entry name" value="Mannose-Binding Protein A, subunit A"/>
    <property type="match status" value="1"/>
</dbReference>
<dbReference type="SUPFAM" id="SSF56436">
    <property type="entry name" value="C-type lectin-like"/>
    <property type="match status" value="1"/>
</dbReference>
<protein>
    <submittedName>
        <fullName evidence="5">3-carboxymuconate cyclase</fullName>
    </submittedName>
</protein>
<feature type="domain" description="C-type lectin" evidence="4">
    <location>
        <begin position="185"/>
        <end position="345"/>
    </location>
</feature>
<reference evidence="5 6" key="1">
    <citation type="submission" date="2020-02" db="EMBL/GenBank/DDBJ databases">
        <title>Characterization of phylogenetic diversity of novel bifidobacterial species isolated in Czech ZOOs.</title>
        <authorList>
            <person name="Lugli G.A."/>
            <person name="Vera N.B."/>
            <person name="Ventura M."/>
        </authorList>
    </citation>
    <scope>NUCLEOTIDE SEQUENCE [LARGE SCALE GENOMIC DNA]</scope>
    <source>
        <strain evidence="5 6">DSM 109963</strain>
    </source>
</reference>
<feature type="region of interest" description="Disordered" evidence="2">
    <location>
        <begin position="567"/>
        <end position="587"/>
    </location>
</feature>
<evidence type="ECO:0000313" key="5">
    <source>
        <dbReference type="EMBL" id="NMN02597.1"/>
    </source>
</evidence>
<evidence type="ECO:0000256" key="2">
    <source>
        <dbReference type="SAM" id="MobiDB-lite"/>
    </source>
</evidence>
<dbReference type="InterPro" id="IPR044060">
    <property type="entry name" value="Bacterial_rp_domain"/>
</dbReference>
<comment type="subcellular location">
    <subcellularLocation>
        <location evidence="1">Cell envelope</location>
    </subcellularLocation>
</comment>
<keyword evidence="6" id="KW-1185">Reference proteome</keyword>
<feature type="transmembrane region" description="Helical" evidence="3">
    <location>
        <begin position="2256"/>
        <end position="2278"/>
    </location>
</feature>
<dbReference type="CDD" id="cd00037">
    <property type="entry name" value="CLECT"/>
    <property type="match status" value="1"/>
</dbReference>
<evidence type="ECO:0000313" key="6">
    <source>
        <dbReference type="Proteomes" id="UP000553756"/>
    </source>
</evidence>
<dbReference type="RefSeq" id="WP_172146403.1">
    <property type="nucleotide sequence ID" value="NZ_JAAIIJ010000023.1"/>
</dbReference>
<dbReference type="InterPro" id="IPR001304">
    <property type="entry name" value="C-type_lectin-like"/>
</dbReference>
<dbReference type="InterPro" id="IPR006311">
    <property type="entry name" value="TAT_signal"/>
</dbReference>
<evidence type="ECO:0000256" key="1">
    <source>
        <dbReference type="ARBA" id="ARBA00004196"/>
    </source>
</evidence>
<dbReference type="InterPro" id="IPR016187">
    <property type="entry name" value="CTDL_fold"/>
</dbReference>
<dbReference type="Proteomes" id="UP000553756">
    <property type="component" value="Unassembled WGS sequence"/>
</dbReference>
<dbReference type="Pfam" id="PF09479">
    <property type="entry name" value="Flg_new"/>
    <property type="match status" value="13"/>
</dbReference>
<dbReference type="PROSITE" id="PS51318">
    <property type="entry name" value="TAT"/>
    <property type="match status" value="1"/>
</dbReference>
<keyword evidence="3" id="KW-0812">Transmembrane</keyword>
<dbReference type="Gene3D" id="2.60.40.4270">
    <property type="entry name" value="Listeria-Bacteroides repeat domain"/>
    <property type="match status" value="8"/>
</dbReference>
<gene>
    <name evidence="5" type="ORF">G1C94_1219</name>
</gene>
<dbReference type="InterPro" id="IPR016186">
    <property type="entry name" value="C-type_lectin-like/link_sf"/>
</dbReference>
<organism evidence="5 6">
    <name type="scientific">Bifidobacterium panos</name>
    <dbReference type="NCBI Taxonomy" id="2675321"/>
    <lineage>
        <taxon>Bacteria</taxon>
        <taxon>Bacillati</taxon>
        <taxon>Actinomycetota</taxon>
        <taxon>Actinomycetes</taxon>
        <taxon>Bifidobacteriales</taxon>
        <taxon>Bifidobacteriaceae</taxon>
        <taxon>Bifidobacterium</taxon>
    </lineage>
</organism>
<dbReference type="InterPro" id="IPR042229">
    <property type="entry name" value="Listeria/Bacterioides_rpt_sf"/>
</dbReference>
<dbReference type="EMBL" id="JAAIIJ010000023">
    <property type="protein sequence ID" value="NMN02597.1"/>
    <property type="molecule type" value="Genomic_DNA"/>
</dbReference>
<name>A0ABX1SZL7_9BIFI</name>
<dbReference type="NCBIfam" id="TIGR02543">
    <property type="entry name" value="List_Bact_rpt"/>
    <property type="match status" value="9"/>
</dbReference>
<evidence type="ECO:0000259" key="4">
    <source>
        <dbReference type="PROSITE" id="PS50041"/>
    </source>
</evidence>
<keyword evidence="3" id="KW-1133">Transmembrane helix</keyword>
<comment type="caution">
    <text evidence="5">The sequence shown here is derived from an EMBL/GenBank/DDBJ whole genome shotgun (WGS) entry which is preliminary data.</text>
</comment>